<protein>
    <submittedName>
        <fullName evidence="2">Uncharacterized protein</fullName>
    </submittedName>
</protein>
<evidence type="ECO:0000313" key="3">
    <source>
        <dbReference type="Proteomes" id="UP001223261"/>
    </source>
</evidence>
<accession>A0AAX3W630</accession>
<dbReference type="RefSeq" id="WP_064204491.1">
    <property type="nucleotide sequence ID" value="NZ_CABIVY010000032.1"/>
</dbReference>
<dbReference type="AlphaFoldDB" id="A0AAX3W630"/>
<feature type="compositionally biased region" description="Low complexity" evidence="1">
    <location>
        <begin position="102"/>
        <end position="117"/>
    </location>
</feature>
<dbReference type="GeneID" id="99677433"/>
<feature type="region of interest" description="Disordered" evidence="1">
    <location>
        <begin position="97"/>
        <end position="117"/>
    </location>
</feature>
<organism evidence="2 3">
    <name type="scientific">Mammaliicoccus lentus</name>
    <name type="common">Staphylococcus lentus</name>
    <dbReference type="NCBI Taxonomy" id="42858"/>
    <lineage>
        <taxon>Bacteria</taxon>
        <taxon>Bacillati</taxon>
        <taxon>Bacillota</taxon>
        <taxon>Bacilli</taxon>
        <taxon>Bacillales</taxon>
        <taxon>Staphylococcaceae</taxon>
        <taxon>Mammaliicoccus</taxon>
    </lineage>
</organism>
<proteinExistence type="predicted"/>
<gene>
    <name evidence="2" type="ORF">PYH69_03715</name>
</gene>
<reference evidence="2" key="1">
    <citation type="journal article" date="2023" name="Antibiotics">
        <title>Prevalence and Molecular Characterization of Methicillin-Resistant Staphylococci (MRS) and Mammaliicocci (MRM) in Dromedary Camels from Algeria: First Detection of SCCmec-mecC Hybrid in Methicillin-Resistant Mammaliicoccus lentus.</title>
        <authorList>
            <person name="Belhout C."/>
            <person name="Boyen F."/>
            <person name="Vereecke N."/>
            <person name="Theuns S."/>
            <person name="Taibi N."/>
            <person name="Stegger M."/>
            <person name="de la Fe-Rodriguez P.Y."/>
            <person name="Bouayad L."/>
            <person name="Elgroud R."/>
            <person name="Butaye P."/>
        </authorList>
    </citation>
    <scope>NUCLEOTIDE SEQUENCE</scope>
    <source>
        <strain evidence="2">7048</strain>
    </source>
</reference>
<evidence type="ECO:0000313" key="2">
    <source>
        <dbReference type="EMBL" id="WHI60748.1"/>
    </source>
</evidence>
<dbReference type="Proteomes" id="UP001223261">
    <property type="component" value="Chromosome"/>
</dbReference>
<name>A0AAX3W630_MAMLE</name>
<evidence type="ECO:0000256" key="1">
    <source>
        <dbReference type="SAM" id="MobiDB-lite"/>
    </source>
</evidence>
<dbReference type="EMBL" id="CP118848">
    <property type="protein sequence ID" value="WHI60748.1"/>
    <property type="molecule type" value="Genomic_DNA"/>
</dbReference>
<sequence>MNEVQLKILELIEKDHINVDEAVKLLEATSNNGQKSTAFTSKSRENVETLFEDLFEKVKSTAKNGKTEFDKQFQNRENSDVDPVQQLDESLRTIIRSFNKGNNENNDNNNNDQNNNL</sequence>